<proteinExistence type="inferred from homology"/>
<evidence type="ECO:0000259" key="7">
    <source>
        <dbReference type="Pfam" id="PF04321"/>
    </source>
</evidence>
<evidence type="ECO:0000256" key="3">
    <source>
        <dbReference type="ARBA" id="ARBA00012929"/>
    </source>
</evidence>
<reference evidence="8 9" key="1">
    <citation type="submission" date="2020-08" db="EMBL/GenBank/DDBJ databases">
        <title>Genome sequencing of Purple Non-Sulfur Bacteria from various extreme environments.</title>
        <authorList>
            <person name="Mayer M."/>
        </authorList>
    </citation>
    <scope>NUCLEOTIDE SEQUENCE [LARGE SCALE GENOMIC DNA]</scope>
    <source>
        <strain evidence="8 9">JA131</strain>
    </source>
</reference>
<dbReference type="Gene3D" id="3.90.25.10">
    <property type="entry name" value="UDP-galactose 4-epimerase, domain 1"/>
    <property type="match status" value="1"/>
</dbReference>
<dbReference type="GO" id="GO:0019305">
    <property type="term" value="P:dTDP-rhamnose biosynthetic process"/>
    <property type="evidence" value="ECO:0007669"/>
    <property type="project" value="UniProtKB-UniPathway"/>
</dbReference>
<keyword evidence="9" id="KW-1185">Reference proteome</keyword>
<comment type="caution">
    <text evidence="8">The sequence shown here is derived from an EMBL/GenBank/DDBJ whole genome shotgun (WGS) entry which is preliminary data.</text>
</comment>
<keyword evidence="6" id="KW-0521">NADP</keyword>
<evidence type="ECO:0000256" key="2">
    <source>
        <dbReference type="ARBA" id="ARBA00010944"/>
    </source>
</evidence>
<dbReference type="PANTHER" id="PTHR10491:SF4">
    <property type="entry name" value="METHIONINE ADENOSYLTRANSFERASE 2 SUBUNIT BETA"/>
    <property type="match status" value="1"/>
</dbReference>
<gene>
    <name evidence="8" type="ORF">GGD89_002257</name>
</gene>
<dbReference type="PANTHER" id="PTHR10491">
    <property type="entry name" value="DTDP-4-DEHYDRORHAMNOSE REDUCTASE"/>
    <property type="match status" value="1"/>
</dbReference>
<dbReference type="GO" id="GO:0008831">
    <property type="term" value="F:dTDP-4-dehydrorhamnose reductase activity"/>
    <property type="evidence" value="ECO:0007669"/>
    <property type="project" value="UniProtKB-EC"/>
</dbReference>
<dbReference type="InterPro" id="IPR036291">
    <property type="entry name" value="NAD(P)-bd_dom_sf"/>
</dbReference>
<comment type="cofactor">
    <cofactor evidence="6">
        <name>Mg(2+)</name>
        <dbReference type="ChEBI" id="CHEBI:18420"/>
    </cofactor>
    <text evidence="6">Binds 1 Mg(2+) ion per monomer.</text>
</comment>
<comment type="catalytic activity">
    <reaction evidence="5 6">
        <text>dTDP-beta-L-rhamnose + NADP(+) = dTDP-4-dehydro-beta-L-rhamnose + NADPH + H(+)</text>
        <dbReference type="Rhea" id="RHEA:21796"/>
        <dbReference type="ChEBI" id="CHEBI:15378"/>
        <dbReference type="ChEBI" id="CHEBI:57510"/>
        <dbReference type="ChEBI" id="CHEBI:57783"/>
        <dbReference type="ChEBI" id="CHEBI:58349"/>
        <dbReference type="ChEBI" id="CHEBI:62830"/>
        <dbReference type="EC" id="1.1.1.133"/>
    </reaction>
</comment>
<name>A0A7W6RE23_9PROT</name>
<dbReference type="SUPFAM" id="SSF51735">
    <property type="entry name" value="NAD(P)-binding Rossmann-fold domains"/>
    <property type="match status" value="1"/>
</dbReference>
<dbReference type="Proteomes" id="UP000554286">
    <property type="component" value="Unassembled WGS sequence"/>
</dbReference>
<dbReference type="EC" id="1.1.1.133" evidence="3 6"/>
<dbReference type="CDD" id="cd05254">
    <property type="entry name" value="dTDP_HR_like_SDR_e"/>
    <property type="match status" value="1"/>
</dbReference>
<evidence type="ECO:0000256" key="6">
    <source>
        <dbReference type="RuleBase" id="RU364082"/>
    </source>
</evidence>
<dbReference type="RefSeq" id="WP_184045249.1">
    <property type="nucleotide sequence ID" value="NZ_JACIGK010000015.1"/>
</dbReference>
<dbReference type="EMBL" id="JACIGK010000015">
    <property type="protein sequence ID" value="MBB4266625.1"/>
    <property type="molecule type" value="Genomic_DNA"/>
</dbReference>
<evidence type="ECO:0000256" key="5">
    <source>
        <dbReference type="ARBA" id="ARBA00048200"/>
    </source>
</evidence>
<organism evidence="8 9">
    <name type="scientific">Roseospira visakhapatnamensis</name>
    <dbReference type="NCBI Taxonomy" id="390880"/>
    <lineage>
        <taxon>Bacteria</taxon>
        <taxon>Pseudomonadati</taxon>
        <taxon>Pseudomonadota</taxon>
        <taxon>Alphaproteobacteria</taxon>
        <taxon>Rhodospirillales</taxon>
        <taxon>Rhodospirillaceae</taxon>
        <taxon>Roseospira</taxon>
    </lineage>
</organism>
<keyword evidence="6 8" id="KW-0560">Oxidoreductase</keyword>
<dbReference type="Pfam" id="PF04321">
    <property type="entry name" value="RmlD_sub_bind"/>
    <property type="match status" value="1"/>
</dbReference>
<evidence type="ECO:0000313" key="9">
    <source>
        <dbReference type="Proteomes" id="UP000554286"/>
    </source>
</evidence>
<comment type="pathway">
    <text evidence="1 6">Carbohydrate biosynthesis; dTDP-L-rhamnose biosynthesis.</text>
</comment>
<dbReference type="AlphaFoldDB" id="A0A7W6RE23"/>
<dbReference type="UniPathway" id="UPA00124"/>
<dbReference type="NCBIfam" id="TIGR01214">
    <property type="entry name" value="rmlD"/>
    <property type="match status" value="1"/>
</dbReference>
<feature type="domain" description="RmlD-like substrate binding" evidence="7">
    <location>
        <begin position="7"/>
        <end position="295"/>
    </location>
</feature>
<evidence type="ECO:0000256" key="1">
    <source>
        <dbReference type="ARBA" id="ARBA00004781"/>
    </source>
</evidence>
<sequence>MTTTPRRVLVTGRTGQVGRDLARAAWPAGLEPVVIGRETLDLTDPEAAEAAILGGDIALVVNTAAYTAVDAAEENEDLATRVNGDGPRALARACAAAGIPLIHLSTDYVFDGAKDGPYVEDDPVRPLGAYGRSKLAGEEAVRAECARHVILRTAWVFSAHGKNFVKTMLRLAAEKPALRVVADQHGCPTAAHDIARMVVEIARQLVLEGREGAWGTYHLVGAGPTTWHGFASAIVAAQSARTGKTPPVHPIATADYPTPARRPANSVLCTDKVRSTFGVTPRSWTDTLAEVLADVLVDAPVEPGP</sequence>
<dbReference type="InterPro" id="IPR005913">
    <property type="entry name" value="dTDP_dehydrorham_reduct"/>
</dbReference>
<evidence type="ECO:0000256" key="4">
    <source>
        <dbReference type="ARBA" id="ARBA00017099"/>
    </source>
</evidence>
<dbReference type="Gene3D" id="3.40.50.720">
    <property type="entry name" value="NAD(P)-binding Rossmann-like Domain"/>
    <property type="match status" value="1"/>
</dbReference>
<comment type="function">
    <text evidence="6">Catalyzes the reduction of dTDP-6-deoxy-L-lyxo-4-hexulose to yield dTDP-L-rhamnose.</text>
</comment>
<protein>
    <recommendedName>
        <fullName evidence="4 6">dTDP-4-dehydrorhamnose reductase</fullName>
        <ecNumber evidence="3 6">1.1.1.133</ecNumber>
    </recommendedName>
</protein>
<evidence type="ECO:0000313" key="8">
    <source>
        <dbReference type="EMBL" id="MBB4266625.1"/>
    </source>
</evidence>
<accession>A0A7W6RE23</accession>
<comment type="similarity">
    <text evidence="2 6">Belongs to the dTDP-4-dehydrorhamnose reductase family.</text>
</comment>
<dbReference type="InterPro" id="IPR029903">
    <property type="entry name" value="RmlD-like-bd"/>
</dbReference>